<reference evidence="8" key="1">
    <citation type="submission" date="2016-10" db="EMBL/GenBank/DDBJ databases">
        <authorList>
            <person name="Varghese N."/>
        </authorList>
    </citation>
    <scope>NUCLEOTIDE SEQUENCE [LARGE SCALE GENOMIC DNA]</scope>
    <source>
        <strain evidence="8">DSM 21843</strain>
    </source>
</reference>
<evidence type="ECO:0000256" key="4">
    <source>
        <dbReference type="PROSITE-ProRule" id="PRU01024"/>
    </source>
</evidence>
<proteinExistence type="inferred from homology"/>
<dbReference type="Pfam" id="PF05958">
    <property type="entry name" value="tRNA_U5-meth_tr"/>
    <property type="match status" value="1"/>
</dbReference>
<feature type="binding site" evidence="4">
    <location>
        <position position="285"/>
    </location>
    <ligand>
        <name>S-adenosyl-L-methionine</name>
        <dbReference type="ChEBI" id="CHEBI:59789"/>
    </ligand>
</feature>
<dbReference type="PROSITE" id="PS01231">
    <property type="entry name" value="TRMA_2"/>
    <property type="match status" value="1"/>
</dbReference>
<evidence type="ECO:0000256" key="2">
    <source>
        <dbReference type="ARBA" id="ARBA00022679"/>
    </source>
</evidence>
<dbReference type="NCBIfam" id="TIGR00479">
    <property type="entry name" value="rumA"/>
    <property type="match status" value="1"/>
</dbReference>
<protein>
    <submittedName>
        <fullName evidence="7">23S rRNA (Uracil1939-C5)-methyltransferase</fullName>
    </submittedName>
</protein>
<dbReference type="Proteomes" id="UP000182975">
    <property type="component" value="Unassembled WGS sequence"/>
</dbReference>
<dbReference type="SUPFAM" id="SSF53335">
    <property type="entry name" value="S-adenosyl-L-methionine-dependent methyltransferases"/>
    <property type="match status" value="1"/>
</dbReference>
<evidence type="ECO:0000256" key="5">
    <source>
        <dbReference type="PROSITE-ProRule" id="PRU10015"/>
    </source>
</evidence>
<dbReference type="AlphaFoldDB" id="A0A1H8TXE0"/>
<accession>A0A1H8TXE0</accession>
<feature type="active site" evidence="5">
    <location>
        <position position="421"/>
    </location>
</feature>
<feature type="region of interest" description="Disordered" evidence="6">
    <location>
        <begin position="1"/>
        <end position="60"/>
    </location>
</feature>
<dbReference type="STRING" id="79604.AAY81_01455"/>
<evidence type="ECO:0000256" key="1">
    <source>
        <dbReference type="ARBA" id="ARBA00022603"/>
    </source>
</evidence>
<dbReference type="PANTHER" id="PTHR11061:SF30">
    <property type="entry name" value="TRNA (URACIL(54)-C(5))-METHYLTRANSFERASE"/>
    <property type="match status" value="1"/>
</dbReference>
<feature type="binding site" evidence="4">
    <location>
        <position position="323"/>
    </location>
    <ligand>
        <name>S-adenosyl-L-methionine</name>
        <dbReference type="ChEBI" id="CHEBI:59789"/>
    </ligand>
</feature>
<dbReference type="InterPro" id="IPR030390">
    <property type="entry name" value="MeTrfase_TrmA_AS"/>
</dbReference>
<dbReference type="Gene3D" id="3.40.50.150">
    <property type="entry name" value="Vaccinia Virus protein VP39"/>
    <property type="match status" value="1"/>
</dbReference>
<dbReference type="Gene3D" id="2.40.50.1070">
    <property type="match status" value="1"/>
</dbReference>
<feature type="active site" description="Nucleophile" evidence="4">
    <location>
        <position position="421"/>
    </location>
</feature>
<organism evidence="7 8">
    <name type="scientific">Denitrobacterium detoxificans</name>
    <dbReference type="NCBI Taxonomy" id="79604"/>
    <lineage>
        <taxon>Bacteria</taxon>
        <taxon>Bacillati</taxon>
        <taxon>Actinomycetota</taxon>
        <taxon>Coriobacteriia</taxon>
        <taxon>Eggerthellales</taxon>
        <taxon>Eggerthellaceae</taxon>
        <taxon>Denitrobacterium</taxon>
    </lineage>
</organism>
<dbReference type="InterPro" id="IPR029063">
    <property type="entry name" value="SAM-dependent_MTases_sf"/>
</dbReference>
<gene>
    <name evidence="7" type="ORF">SAMN02910314_01733</name>
</gene>
<dbReference type="PROSITE" id="PS51687">
    <property type="entry name" value="SAM_MT_RNA_M5U"/>
    <property type="match status" value="1"/>
</dbReference>
<dbReference type="InterPro" id="IPR010280">
    <property type="entry name" value="U5_MeTrfase_fam"/>
</dbReference>
<dbReference type="PROSITE" id="PS01230">
    <property type="entry name" value="TRMA_1"/>
    <property type="match status" value="1"/>
</dbReference>
<sequence>MNAKHEHKQSHRKHSPAPARGDKKRSEKQTRHAKANAQAKMGKKPTSKARNNKHAQGPKSQLCPVAAECGACSAIHVPYPEQLANKQKRIVDLFSDLADESCMLDPIAGMEEPLHYRNKITSPFAPGRVQKGGRGGQERRHEVLCGMYAAHSHRIIPADTCAVENEIGRKVVAAIKAIMGKYGIEPYNEDSGAGFMRHAIVRVGHESGELLVTLVTNSKQFPGAKNFARELKRRCPAITTIVQNVNLRQTNVILGQEEHTIYGPGFIIDTLCGLSFRISSHSFYQVNSKQTEVLYRTAVQFAGLADDNAEGSRNDSITVLDAYCGTGTIGLIAAAASGRAQVIGVDSVDSAIRDARANAAHNGIKNAEFVTADAGAFMKQCAAQNRTVDVLMMDPPRAGASEDFLDAVNVLSPGRIVYISCNPTTQARDVEYLRKFGYRPKRIRPVDMFPHTDHVENVVLLEREANLS</sequence>
<keyword evidence="1 4" id="KW-0489">Methyltransferase</keyword>
<dbReference type="GO" id="GO:0070475">
    <property type="term" value="P:rRNA base methylation"/>
    <property type="evidence" value="ECO:0007669"/>
    <property type="project" value="TreeGrafter"/>
</dbReference>
<dbReference type="FunFam" id="3.40.50.150:FF:000009">
    <property type="entry name" value="23S rRNA (Uracil(1939)-C(5))-methyltransferase RlmD"/>
    <property type="match status" value="1"/>
</dbReference>
<evidence type="ECO:0000313" key="7">
    <source>
        <dbReference type="EMBL" id="SEO95525.1"/>
    </source>
</evidence>
<name>A0A1H8TXE0_9ACTN</name>
<keyword evidence="8" id="KW-1185">Reference proteome</keyword>
<dbReference type="CDD" id="cd02440">
    <property type="entry name" value="AdoMet_MTases"/>
    <property type="match status" value="1"/>
</dbReference>
<evidence type="ECO:0000256" key="6">
    <source>
        <dbReference type="SAM" id="MobiDB-lite"/>
    </source>
</evidence>
<feature type="compositionally biased region" description="Basic residues" evidence="6">
    <location>
        <begin position="41"/>
        <end position="53"/>
    </location>
</feature>
<dbReference type="GO" id="GO:0070041">
    <property type="term" value="F:rRNA (uridine-C5-)-methyltransferase activity"/>
    <property type="evidence" value="ECO:0007669"/>
    <property type="project" value="TreeGrafter"/>
</dbReference>
<evidence type="ECO:0000313" key="8">
    <source>
        <dbReference type="Proteomes" id="UP000182975"/>
    </source>
</evidence>
<comment type="similarity">
    <text evidence="4">Belongs to the class I-like SAM-binding methyltransferase superfamily. RNA M5U methyltransferase family.</text>
</comment>
<feature type="binding site" evidence="4">
    <location>
        <position position="346"/>
    </location>
    <ligand>
        <name>S-adenosyl-L-methionine</name>
        <dbReference type="ChEBI" id="CHEBI:59789"/>
    </ligand>
</feature>
<feature type="compositionally biased region" description="Basic and acidic residues" evidence="6">
    <location>
        <begin position="20"/>
        <end position="30"/>
    </location>
</feature>
<feature type="binding site" evidence="4">
    <location>
        <position position="394"/>
    </location>
    <ligand>
        <name>S-adenosyl-L-methionine</name>
        <dbReference type="ChEBI" id="CHEBI:59789"/>
    </ligand>
</feature>
<dbReference type="RefSeq" id="WP_240480605.1">
    <property type="nucleotide sequence ID" value="NZ_CP011402.1"/>
</dbReference>
<dbReference type="EMBL" id="FOEC01000013">
    <property type="protein sequence ID" value="SEO95525.1"/>
    <property type="molecule type" value="Genomic_DNA"/>
</dbReference>
<feature type="compositionally biased region" description="Basic residues" evidence="6">
    <location>
        <begin position="1"/>
        <end position="15"/>
    </location>
</feature>
<keyword evidence="2 4" id="KW-0808">Transferase</keyword>
<dbReference type="InterPro" id="IPR030391">
    <property type="entry name" value="MeTrfase_TrmA_CS"/>
</dbReference>
<keyword evidence="3 4" id="KW-0949">S-adenosyl-L-methionine</keyword>
<evidence type="ECO:0000256" key="3">
    <source>
        <dbReference type="ARBA" id="ARBA00022691"/>
    </source>
</evidence>
<dbReference type="PANTHER" id="PTHR11061">
    <property type="entry name" value="RNA M5U METHYLTRANSFERASE"/>
    <property type="match status" value="1"/>
</dbReference>
<dbReference type="FunFam" id="2.40.50.1070:FF:000003">
    <property type="entry name" value="23S rRNA (Uracil-5-)-methyltransferase RumA"/>
    <property type="match status" value="1"/>
</dbReference>